<dbReference type="InterPro" id="IPR036779">
    <property type="entry name" value="LysM_dom_sf"/>
</dbReference>
<dbReference type="CDD" id="cd00118">
    <property type="entry name" value="LysM"/>
    <property type="match status" value="1"/>
</dbReference>
<organism evidence="3 4">
    <name type="scientific">Gallintestinimicrobium propionicum</name>
    <dbReference type="NCBI Taxonomy" id="2981770"/>
    <lineage>
        <taxon>Bacteria</taxon>
        <taxon>Bacillati</taxon>
        <taxon>Bacillota</taxon>
        <taxon>Clostridia</taxon>
        <taxon>Lachnospirales</taxon>
        <taxon>Lachnospiraceae</taxon>
        <taxon>Gallintestinimicrobium</taxon>
    </lineage>
</organism>
<dbReference type="PANTHER" id="PTHR34700:SF4">
    <property type="entry name" value="PHAGE-LIKE ELEMENT PBSX PROTEIN XKDP"/>
    <property type="match status" value="1"/>
</dbReference>
<dbReference type="InterPro" id="IPR052196">
    <property type="entry name" value="Bact_Kbp"/>
</dbReference>
<evidence type="ECO:0000256" key="1">
    <source>
        <dbReference type="SAM" id="MobiDB-lite"/>
    </source>
</evidence>
<keyword evidence="4" id="KW-1185">Reference proteome</keyword>
<feature type="compositionally biased region" description="Low complexity" evidence="1">
    <location>
        <begin position="151"/>
        <end position="185"/>
    </location>
</feature>
<dbReference type="SUPFAM" id="SSF54106">
    <property type="entry name" value="LysM domain"/>
    <property type="match status" value="1"/>
</dbReference>
<dbReference type="EMBL" id="JAJEQF010000045">
    <property type="protein sequence ID" value="MCC2168767.1"/>
    <property type="molecule type" value="Genomic_DNA"/>
</dbReference>
<dbReference type="AlphaFoldDB" id="A0AAE3DNJ1"/>
<dbReference type="PROSITE" id="PS51782">
    <property type="entry name" value="LYSM"/>
    <property type="match status" value="1"/>
</dbReference>
<accession>A0AAE3DNJ1</accession>
<sequence length="451" mass="48996">MLKIPKNVMQIGTGSPNVKLYMEDYVHTFLERCQGKETCLAFGQQEEKDGIRYYLIYGVEKETDFRRGNFPYFQKLERIGKIEKKEAAVRFWTVRGEEIQIGGYFIFYEQNEEMQAYMIAEREQSRPADVEEERVMEAINARREKRKAEAAADAARGTTASGASTPNTARSATASRASAPNTASSRKTVLSRLGALKAAAPTLNAASRKTAFGTAYQVRSGSTGALFPKLCRIGCLVLLLVLVGTALTSVNQYSDMKAVSALLAGAVRNTKNETENISPGLIVEETVGWNSSDEMAQSAALDEATQADDETGAANTAMDGEVTDNRTTDSVMPESVMPDSVMPDSVMSDSVTTDSVTTDSVMADGQNAVTTDADAESSTARQSASASDSSPQVQEALARPESYQVQKGDSLIAISRRFYGTDEKVIEICRLNNIKDPNQIQPGQNILLPSK</sequence>
<comment type="caution">
    <text evidence="3">The sequence shown here is derived from an EMBL/GenBank/DDBJ whole genome shotgun (WGS) entry which is preliminary data.</text>
</comment>
<proteinExistence type="predicted"/>
<evidence type="ECO:0000313" key="4">
    <source>
        <dbReference type="Proteomes" id="UP001199355"/>
    </source>
</evidence>
<dbReference type="Gene3D" id="3.10.350.10">
    <property type="entry name" value="LysM domain"/>
    <property type="match status" value="1"/>
</dbReference>
<feature type="region of interest" description="Disordered" evidence="1">
    <location>
        <begin position="146"/>
        <end position="186"/>
    </location>
</feature>
<dbReference type="SMART" id="SM00257">
    <property type="entry name" value="LysM"/>
    <property type="match status" value="1"/>
</dbReference>
<evidence type="ECO:0000259" key="2">
    <source>
        <dbReference type="PROSITE" id="PS51782"/>
    </source>
</evidence>
<gene>
    <name evidence="3" type="ORF">LKD45_13915</name>
</gene>
<feature type="compositionally biased region" description="Polar residues" evidence="1">
    <location>
        <begin position="376"/>
        <end position="393"/>
    </location>
</feature>
<dbReference type="InterPro" id="IPR018392">
    <property type="entry name" value="LysM"/>
</dbReference>
<dbReference type="Pfam" id="PF01476">
    <property type="entry name" value="LysM"/>
    <property type="match status" value="1"/>
</dbReference>
<feature type="region of interest" description="Disordered" evidence="1">
    <location>
        <begin position="294"/>
        <end position="401"/>
    </location>
</feature>
<feature type="domain" description="LysM" evidence="2">
    <location>
        <begin position="401"/>
        <end position="448"/>
    </location>
</feature>
<feature type="compositionally biased region" description="Low complexity" evidence="1">
    <location>
        <begin position="335"/>
        <end position="362"/>
    </location>
</feature>
<reference evidence="3 4" key="1">
    <citation type="submission" date="2021-10" db="EMBL/GenBank/DDBJ databases">
        <title>Anaerobic single-cell dispensing facilitates the cultivation of human gut bacteria.</title>
        <authorList>
            <person name="Afrizal A."/>
        </authorList>
    </citation>
    <scope>NUCLEOTIDE SEQUENCE [LARGE SCALE GENOMIC DNA]</scope>
    <source>
        <strain evidence="3 4">CLA-AA-H244</strain>
    </source>
</reference>
<evidence type="ECO:0000313" key="3">
    <source>
        <dbReference type="EMBL" id="MCC2168767.1"/>
    </source>
</evidence>
<dbReference type="PANTHER" id="PTHR34700">
    <property type="entry name" value="POTASSIUM BINDING PROTEIN KBP"/>
    <property type="match status" value="1"/>
</dbReference>
<name>A0AAE3DNJ1_9FIRM</name>
<dbReference type="RefSeq" id="WP_308728876.1">
    <property type="nucleotide sequence ID" value="NZ_JAJEQF010000045.1"/>
</dbReference>
<protein>
    <submittedName>
        <fullName evidence="3">LysM peptidoglycan-binding domain-containing protein</fullName>
    </submittedName>
</protein>
<dbReference type="Proteomes" id="UP001199355">
    <property type="component" value="Unassembled WGS sequence"/>
</dbReference>